<dbReference type="EMBL" id="LR699119">
    <property type="protein sequence ID" value="VVC75777.1"/>
    <property type="molecule type" value="Genomic_DNA"/>
</dbReference>
<dbReference type="OrthoDB" id="9799835at2"/>
<comment type="similarity">
    <text evidence="2 5">Belongs to the bacterial histone-like protein family.</text>
</comment>
<protein>
    <submittedName>
        <fullName evidence="6">DNA-binding protein HU-beta</fullName>
    </submittedName>
</protein>
<name>A0A5E4PH40_9COXI</name>
<dbReference type="GO" id="GO:0005829">
    <property type="term" value="C:cytosol"/>
    <property type="evidence" value="ECO:0007669"/>
    <property type="project" value="TreeGrafter"/>
</dbReference>
<evidence type="ECO:0000313" key="6">
    <source>
        <dbReference type="EMBL" id="VVC75777.1"/>
    </source>
</evidence>
<keyword evidence="3" id="KW-0226">DNA condensation</keyword>
<sequence>MNRAELIDLISDKAELTKTSASRALDALLEGVTISLQNGDPVVLVNFGTFTVKQRAAREGRNPSTGEKIKIKAAKVVGFKAGKALKEAVKA</sequence>
<dbReference type="SMART" id="SM00411">
    <property type="entry name" value="BHL"/>
    <property type="match status" value="1"/>
</dbReference>
<accession>A0A5E4PH40</accession>
<dbReference type="GO" id="GO:1990103">
    <property type="term" value="C:DnaA-HU complex"/>
    <property type="evidence" value="ECO:0007669"/>
    <property type="project" value="UniProtKB-ARBA"/>
</dbReference>
<dbReference type="GO" id="GO:1990178">
    <property type="term" value="C:HU-DNA complex"/>
    <property type="evidence" value="ECO:0007669"/>
    <property type="project" value="UniProtKB-ARBA"/>
</dbReference>
<dbReference type="GO" id="GO:0030527">
    <property type="term" value="F:structural constituent of chromatin"/>
    <property type="evidence" value="ECO:0007669"/>
    <property type="project" value="InterPro"/>
</dbReference>
<organism evidence="6 7">
    <name type="scientific">Aquicella siphonis</name>
    <dbReference type="NCBI Taxonomy" id="254247"/>
    <lineage>
        <taxon>Bacteria</taxon>
        <taxon>Pseudomonadati</taxon>
        <taxon>Pseudomonadota</taxon>
        <taxon>Gammaproteobacteria</taxon>
        <taxon>Legionellales</taxon>
        <taxon>Coxiellaceae</taxon>
        <taxon>Aquicella</taxon>
    </lineage>
</organism>
<dbReference type="AlphaFoldDB" id="A0A5E4PH40"/>
<dbReference type="GO" id="GO:0042802">
    <property type="term" value="F:identical protein binding"/>
    <property type="evidence" value="ECO:0007669"/>
    <property type="project" value="UniProtKB-ARBA"/>
</dbReference>
<comment type="function">
    <text evidence="1">Histone-like DNA-binding protein which is capable of wrapping DNA to stabilize it, and thus to prevent its denaturation under extreme environmental conditions.</text>
</comment>
<dbReference type="KEGG" id="asip:AQUSIP_10720"/>
<reference evidence="6 7" key="1">
    <citation type="submission" date="2019-08" db="EMBL/GenBank/DDBJ databases">
        <authorList>
            <person name="Guy L."/>
        </authorList>
    </citation>
    <scope>NUCLEOTIDE SEQUENCE [LARGE SCALE GENOMIC DNA]</scope>
    <source>
        <strain evidence="6 7">SGT-108</strain>
    </source>
</reference>
<dbReference type="Gene3D" id="4.10.520.10">
    <property type="entry name" value="IHF-like DNA-binding proteins"/>
    <property type="match status" value="1"/>
</dbReference>
<evidence type="ECO:0000256" key="4">
    <source>
        <dbReference type="ARBA" id="ARBA00023125"/>
    </source>
</evidence>
<evidence type="ECO:0000256" key="5">
    <source>
        <dbReference type="RuleBase" id="RU003939"/>
    </source>
</evidence>
<keyword evidence="7" id="KW-1185">Reference proteome</keyword>
<dbReference type="Proteomes" id="UP000324194">
    <property type="component" value="Chromosome 1"/>
</dbReference>
<dbReference type="PANTHER" id="PTHR33175:SF3">
    <property type="entry name" value="DNA-BINDING PROTEIN HU-BETA"/>
    <property type="match status" value="1"/>
</dbReference>
<dbReference type="Pfam" id="PF00216">
    <property type="entry name" value="Bac_DNA_binding"/>
    <property type="match status" value="1"/>
</dbReference>
<dbReference type="InterPro" id="IPR000119">
    <property type="entry name" value="Hist_DNA-bd"/>
</dbReference>
<proteinExistence type="inferred from homology"/>
<dbReference type="RefSeq" id="WP_148339055.1">
    <property type="nucleotide sequence ID" value="NZ_LR699119.1"/>
</dbReference>
<keyword evidence="4 6" id="KW-0238">DNA-binding</keyword>
<dbReference type="PANTHER" id="PTHR33175">
    <property type="entry name" value="DNA-BINDING PROTEIN HU"/>
    <property type="match status" value="1"/>
</dbReference>
<evidence type="ECO:0000256" key="2">
    <source>
        <dbReference type="ARBA" id="ARBA00010529"/>
    </source>
</evidence>
<evidence type="ECO:0000256" key="3">
    <source>
        <dbReference type="ARBA" id="ARBA00023067"/>
    </source>
</evidence>
<evidence type="ECO:0000313" key="7">
    <source>
        <dbReference type="Proteomes" id="UP000324194"/>
    </source>
</evidence>
<dbReference type="PRINTS" id="PR01727">
    <property type="entry name" value="DNABINDINGHU"/>
</dbReference>
<gene>
    <name evidence="6" type="primary">hupB</name>
    <name evidence="6" type="ORF">AQUSIP_10720</name>
</gene>
<evidence type="ECO:0000256" key="1">
    <source>
        <dbReference type="ARBA" id="ARBA00003819"/>
    </source>
</evidence>
<dbReference type="SUPFAM" id="SSF47729">
    <property type="entry name" value="IHF-like DNA-binding proteins"/>
    <property type="match status" value="1"/>
</dbReference>
<dbReference type="GO" id="GO:0030261">
    <property type="term" value="P:chromosome condensation"/>
    <property type="evidence" value="ECO:0007669"/>
    <property type="project" value="UniProtKB-KW"/>
</dbReference>
<dbReference type="GO" id="GO:0006351">
    <property type="term" value="P:DNA-templated transcription"/>
    <property type="evidence" value="ECO:0007669"/>
    <property type="project" value="UniProtKB-ARBA"/>
</dbReference>
<dbReference type="InterPro" id="IPR010992">
    <property type="entry name" value="IHF-like_DNA-bd_dom_sf"/>
</dbReference>
<dbReference type="FunFam" id="4.10.520.10:FF:000001">
    <property type="entry name" value="DNA-binding protein HU"/>
    <property type="match status" value="1"/>
</dbReference>
<dbReference type="GO" id="GO:0003677">
    <property type="term" value="F:DNA binding"/>
    <property type="evidence" value="ECO:0007669"/>
    <property type="project" value="UniProtKB-KW"/>
</dbReference>
<dbReference type="GO" id="GO:0006270">
    <property type="term" value="P:DNA replication initiation"/>
    <property type="evidence" value="ECO:0007669"/>
    <property type="project" value="UniProtKB-ARBA"/>
</dbReference>
<dbReference type="CDD" id="cd13831">
    <property type="entry name" value="HU"/>
    <property type="match status" value="1"/>
</dbReference>